<evidence type="ECO:0000313" key="3">
    <source>
        <dbReference type="Proteomes" id="UP000701853"/>
    </source>
</evidence>
<dbReference type="InterPro" id="IPR036249">
    <property type="entry name" value="Thioredoxin-like_sf"/>
</dbReference>
<reference evidence="2 3" key="1">
    <citation type="journal article" date="2021" name="bioRxiv">
        <title>The Gossypium anomalum genome as a resource for cotton improvement and evolutionary analysis of hybrid incompatibility.</title>
        <authorList>
            <person name="Grover C.E."/>
            <person name="Yuan D."/>
            <person name="Arick M.A."/>
            <person name="Miller E.R."/>
            <person name="Hu G."/>
            <person name="Peterson D.G."/>
            <person name="Wendel J.F."/>
            <person name="Udall J.A."/>
        </authorList>
    </citation>
    <scope>NUCLEOTIDE SEQUENCE [LARGE SCALE GENOMIC DNA]</scope>
    <source>
        <strain evidence="2">JFW-Udall</strain>
        <tissue evidence="2">Leaf</tissue>
    </source>
</reference>
<dbReference type="OrthoDB" id="423313at2759"/>
<gene>
    <name evidence="2" type="ORF">CXB51_007963</name>
</gene>
<protein>
    <recommendedName>
        <fullName evidence="1">Glutaredoxin domain-containing protein</fullName>
    </recommendedName>
</protein>
<name>A0A8J5ZSJ7_9ROSI</name>
<dbReference type="PANTHER" id="PTHR45669">
    <property type="entry name" value="GLUTAREDOXIN DOMAIN-CONTAINING CYSTEINE-RICH PROTEIN CG12206-RELATED"/>
    <property type="match status" value="1"/>
</dbReference>
<dbReference type="PROSITE" id="PS51354">
    <property type="entry name" value="GLUTAREDOXIN_2"/>
    <property type="match status" value="1"/>
</dbReference>
<comment type="caution">
    <text evidence="2">The sequence shown here is derived from an EMBL/GenBank/DDBJ whole genome shotgun (WGS) entry which is preliminary data.</text>
</comment>
<evidence type="ECO:0000313" key="2">
    <source>
        <dbReference type="EMBL" id="KAG8496804.1"/>
    </source>
</evidence>
<feature type="domain" description="Glutaredoxin" evidence="1">
    <location>
        <begin position="135"/>
        <end position="203"/>
    </location>
</feature>
<dbReference type="CDD" id="cd03031">
    <property type="entry name" value="GRX_GRX_like"/>
    <property type="match status" value="1"/>
</dbReference>
<dbReference type="InterPro" id="IPR002109">
    <property type="entry name" value="Glutaredoxin"/>
</dbReference>
<dbReference type="Proteomes" id="UP000701853">
    <property type="component" value="Chromosome 4"/>
</dbReference>
<keyword evidence="3" id="KW-1185">Reference proteome</keyword>
<accession>A0A8J5ZSJ7</accession>
<dbReference type="AlphaFoldDB" id="A0A8J5ZSJ7"/>
<dbReference type="Gene3D" id="3.40.30.10">
    <property type="entry name" value="Glutaredoxin"/>
    <property type="match status" value="1"/>
</dbReference>
<dbReference type="Pfam" id="PF00462">
    <property type="entry name" value="Glutaredoxin"/>
    <property type="match status" value="1"/>
</dbReference>
<organism evidence="2 3">
    <name type="scientific">Gossypium anomalum</name>
    <dbReference type="NCBI Taxonomy" id="47600"/>
    <lineage>
        <taxon>Eukaryota</taxon>
        <taxon>Viridiplantae</taxon>
        <taxon>Streptophyta</taxon>
        <taxon>Embryophyta</taxon>
        <taxon>Tracheophyta</taxon>
        <taxon>Spermatophyta</taxon>
        <taxon>Magnoliopsida</taxon>
        <taxon>eudicotyledons</taxon>
        <taxon>Gunneridae</taxon>
        <taxon>Pentapetalae</taxon>
        <taxon>rosids</taxon>
        <taxon>malvids</taxon>
        <taxon>Malvales</taxon>
        <taxon>Malvaceae</taxon>
        <taxon>Malvoideae</taxon>
        <taxon>Gossypium</taxon>
    </lineage>
</organism>
<dbReference type="SUPFAM" id="SSF52833">
    <property type="entry name" value="Thioredoxin-like"/>
    <property type="match status" value="1"/>
</dbReference>
<sequence length="297" mass="32476">MGCVSSNLLNRDDEFTQLGSSAFGNHIVSLTSTTYGLLTLDPPSHSTTTRALSTAIFHLRVHLHFRFSPIPNKESSNPNVVKNGSVSKPPVSRSSLLDKFQADSFRFPQSRDAVSKPSPLDKFENICPPNGENRVVIYTTTLRGIRKTFDDCNAVRSAIESYGVVICERDISMDRGFKEELRELMKATNQTTPPRVFIKGRYIGGAEQVMKIVDEGWFGDLINGLPKKKAGEVCDGCGDVKFLPCFRCNGSCKMAAAAEEGRRTVVVRCTDCNENGDELGGAAIGIGLTEGQVMKDI</sequence>
<dbReference type="Pfam" id="PF23733">
    <property type="entry name" value="GRXCR1-2_C"/>
    <property type="match status" value="1"/>
</dbReference>
<proteinExistence type="predicted"/>
<dbReference type="PANTHER" id="PTHR45669:SF22">
    <property type="entry name" value="GLUTAREDOXIN DOMAIN-CONTAINING CYSTEINE-RICH PROTEIN CG12206-RELATED"/>
    <property type="match status" value="1"/>
</dbReference>
<dbReference type="EMBL" id="JAHUZN010000004">
    <property type="protein sequence ID" value="KAG8496804.1"/>
    <property type="molecule type" value="Genomic_DNA"/>
</dbReference>
<evidence type="ECO:0000259" key="1">
    <source>
        <dbReference type="Pfam" id="PF00462"/>
    </source>
</evidence>